<comment type="similarity">
    <text evidence="1">Belongs to the zinc-associated anti-sigma factor (ZAS) superfamily. Anti-sigma-W factor family.</text>
</comment>
<proteinExistence type="inferred from homology"/>
<dbReference type="RefSeq" id="WP_342772497.1">
    <property type="nucleotide sequence ID" value="NZ_QRDZ01000014.1"/>
</dbReference>
<dbReference type="Gene3D" id="1.10.10.1320">
    <property type="entry name" value="Anti-sigma factor, zinc-finger domain"/>
    <property type="match status" value="1"/>
</dbReference>
<dbReference type="AlphaFoldDB" id="A0A3D9JNV1"/>
<keyword evidence="5" id="KW-1185">Reference proteome</keyword>
<evidence type="ECO:0000256" key="1">
    <source>
        <dbReference type="ARBA" id="ARBA00024353"/>
    </source>
</evidence>
<evidence type="ECO:0000313" key="5">
    <source>
        <dbReference type="Proteomes" id="UP000256977"/>
    </source>
</evidence>
<dbReference type="InterPro" id="IPR027383">
    <property type="entry name" value="Znf_put"/>
</dbReference>
<accession>A0A3D9JNV1</accession>
<feature type="domain" description="Putative zinc-finger" evidence="3">
    <location>
        <begin position="6"/>
        <end position="39"/>
    </location>
</feature>
<comment type="caution">
    <text evidence="4">The sequence shown here is derived from an EMBL/GenBank/DDBJ whole genome shotgun (WGS) entry which is preliminary data.</text>
</comment>
<reference evidence="4 5" key="1">
    <citation type="submission" date="2018-07" db="EMBL/GenBank/DDBJ databases">
        <title>Genomic Encyclopedia of Type Strains, Phase III (KMG-III): the genomes of soil and plant-associated and newly described type strains.</title>
        <authorList>
            <person name="Whitman W."/>
        </authorList>
    </citation>
    <scope>NUCLEOTIDE SEQUENCE [LARGE SCALE GENOMIC DNA]</scope>
    <source>
        <strain evidence="4 5">CECT 7287</strain>
    </source>
</reference>
<dbReference type="EMBL" id="QRDZ01000014">
    <property type="protein sequence ID" value="RED75684.1"/>
    <property type="molecule type" value="Genomic_DNA"/>
</dbReference>
<sequence>MADMNCNVAVMYMHDYLDGELAREEILQLQQHLRECPQCCSRYEALERTEALAKAQPIEKAPKELGDRIMKALPSSRRPAAWTSWVRRHPAVSAAAIFLVVMLSSFVSMWNQSQEFSVSGPDLEHVVIEGKKVIVPEGQKVSGDLTVVNGDVQVLGDLDGNLTVIDGHLTPLASTAHIAGEIKTIDRAVDWFWYKVSSFFGTLAYGSH</sequence>
<evidence type="ECO:0000259" key="3">
    <source>
        <dbReference type="Pfam" id="PF13490"/>
    </source>
</evidence>
<dbReference type="InterPro" id="IPR041916">
    <property type="entry name" value="Anti_sigma_zinc_sf"/>
</dbReference>
<evidence type="ECO:0000256" key="2">
    <source>
        <dbReference type="ARBA" id="ARBA00024438"/>
    </source>
</evidence>
<dbReference type="Proteomes" id="UP000256977">
    <property type="component" value="Unassembled WGS sequence"/>
</dbReference>
<evidence type="ECO:0000313" key="4">
    <source>
        <dbReference type="EMBL" id="RED75684.1"/>
    </source>
</evidence>
<dbReference type="Pfam" id="PF13490">
    <property type="entry name" value="zf-HC2"/>
    <property type="match status" value="1"/>
</dbReference>
<protein>
    <recommendedName>
        <fullName evidence="2">Anti-sigma-W factor RsiW</fullName>
    </recommendedName>
</protein>
<name>A0A3D9JNV1_9BACL</name>
<organism evidence="4 5">
    <name type="scientific">Cohnella phaseoli</name>
    <dbReference type="NCBI Taxonomy" id="456490"/>
    <lineage>
        <taxon>Bacteria</taxon>
        <taxon>Bacillati</taxon>
        <taxon>Bacillota</taxon>
        <taxon>Bacilli</taxon>
        <taxon>Bacillales</taxon>
        <taxon>Paenibacillaceae</taxon>
        <taxon>Cohnella</taxon>
    </lineage>
</organism>
<gene>
    <name evidence="4" type="ORF">DFP98_11444</name>
</gene>